<feature type="compositionally biased region" description="Low complexity" evidence="6">
    <location>
        <begin position="177"/>
        <end position="191"/>
    </location>
</feature>
<dbReference type="PANTHER" id="PTHR10985">
    <property type="entry name" value="BASIC HELIX-LOOP-HELIX TRANSCRIPTION FACTOR, HES-RELATED"/>
    <property type="match status" value="1"/>
</dbReference>
<comment type="caution">
    <text evidence="9">The sequence shown here is derived from an EMBL/GenBank/DDBJ whole genome shotgun (WGS) entry which is preliminary data.</text>
</comment>
<feature type="compositionally biased region" description="Polar residues" evidence="6">
    <location>
        <begin position="194"/>
        <end position="209"/>
    </location>
</feature>
<evidence type="ECO:0000256" key="2">
    <source>
        <dbReference type="ARBA" id="ARBA00022491"/>
    </source>
</evidence>
<dbReference type="PROSITE" id="PS51054">
    <property type="entry name" value="ORANGE"/>
    <property type="match status" value="1"/>
</dbReference>
<evidence type="ECO:0000313" key="9">
    <source>
        <dbReference type="EMBL" id="KAF7227784.1"/>
    </source>
</evidence>
<name>A0A9D3C2K1_NOTFU</name>
<evidence type="ECO:0000256" key="6">
    <source>
        <dbReference type="SAM" id="MobiDB-lite"/>
    </source>
</evidence>
<keyword evidence="2" id="KW-0678">Repressor</keyword>
<dbReference type="CDD" id="cd11462">
    <property type="entry name" value="bHLH-O_HES7"/>
    <property type="match status" value="1"/>
</dbReference>
<evidence type="ECO:0000259" key="8">
    <source>
        <dbReference type="PROSITE" id="PS51054"/>
    </source>
</evidence>
<dbReference type="GO" id="GO:0003677">
    <property type="term" value="F:DNA binding"/>
    <property type="evidence" value="ECO:0007669"/>
    <property type="project" value="InterPro"/>
</dbReference>
<evidence type="ECO:0000256" key="1">
    <source>
        <dbReference type="ARBA" id="ARBA00004123"/>
    </source>
</evidence>
<dbReference type="InterPro" id="IPR011598">
    <property type="entry name" value="bHLH_dom"/>
</dbReference>
<dbReference type="GO" id="GO:0046983">
    <property type="term" value="F:protein dimerization activity"/>
    <property type="evidence" value="ECO:0007669"/>
    <property type="project" value="InterPro"/>
</dbReference>
<dbReference type="InterPro" id="IPR032644">
    <property type="entry name" value="HES-7_bHLH-O"/>
</dbReference>
<dbReference type="PROSITE" id="PS50888">
    <property type="entry name" value="BHLH"/>
    <property type="match status" value="1"/>
</dbReference>
<proteinExistence type="predicted"/>
<organism evidence="9 10">
    <name type="scientific">Nothobranchius furzeri</name>
    <name type="common">Turquoise killifish</name>
    <dbReference type="NCBI Taxonomy" id="105023"/>
    <lineage>
        <taxon>Eukaryota</taxon>
        <taxon>Metazoa</taxon>
        <taxon>Chordata</taxon>
        <taxon>Craniata</taxon>
        <taxon>Vertebrata</taxon>
        <taxon>Euteleostomi</taxon>
        <taxon>Actinopterygii</taxon>
        <taxon>Neopterygii</taxon>
        <taxon>Teleostei</taxon>
        <taxon>Neoteleostei</taxon>
        <taxon>Acanthomorphata</taxon>
        <taxon>Ovalentaria</taxon>
        <taxon>Atherinomorphae</taxon>
        <taxon>Cyprinodontiformes</taxon>
        <taxon>Nothobranchiidae</taxon>
        <taxon>Nothobranchius</taxon>
    </lineage>
</organism>
<feature type="domain" description="BHLH" evidence="7">
    <location>
        <begin position="50"/>
        <end position="107"/>
    </location>
</feature>
<feature type="region of interest" description="Disordered" evidence="6">
    <location>
        <begin position="177"/>
        <end position="225"/>
    </location>
</feature>
<dbReference type="OrthoDB" id="6085656at2759"/>
<keyword evidence="3" id="KW-0805">Transcription regulation</keyword>
<evidence type="ECO:0000256" key="3">
    <source>
        <dbReference type="ARBA" id="ARBA00023015"/>
    </source>
</evidence>
<reference evidence="9" key="1">
    <citation type="submission" date="2020-03" db="EMBL/GenBank/DDBJ databases">
        <title>Intra-Species Differences in Population Size shape Life History and Genome Evolution.</title>
        <authorList>
            <person name="Willemsen D."/>
            <person name="Cui R."/>
            <person name="Valenzano D.R."/>
        </authorList>
    </citation>
    <scope>NUCLEOTIDE SEQUENCE</scope>
    <source>
        <strain evidence="9">GRZ</strain>
        <tissue evidence="9">Whole</tissue>
    </source>
</reference>
<accession>A0A9D3C2K1</accession>
<evidence type="ECO:0000256" key="4">
    <source>
        <dbReference type="ARBA" id="ARBA00023163"/>
    </source>
</evidence>
<dbReference type="InterPro" id="IPR003650">
    <property type="entry name" value="Orange_dom"/>
</dbReference>
<protein>
    <submittedName>
        <fullName evidence="9">Transcription factor HES-7.1-A-like</fullName>
    </submittedName>
</protein>
<dbReference type="InterPro" id="IPR050370">
    <property type="entry name" value="HES_HEY"/>
</dbReference>
<dbReference type="OMA" id="QRPACAC"/>
<dbReference type="AlphaFoldDB" id="A0A9D3C2K1"/>
<gene>
    <name evidence="9" type="ORF">G4P62_000041</name>
</gene>
<sequence>MTQEGRVLGAGEGPQVGKTNSKRAFLGGWMTRSCSMKSLSSAEAPKLKSRRKVPKPLMEKRRRERINSSLECLRLLMLENTQNEKLKNPKVEKAEILESVVEFLSTEKVERSHQGVREVMSGSQRSSGLQQSYHDGMRSCLLRVSQFISSKSRDPEQSGSARGRLALSEPLAASSGLLHSSPVPASLSPAPQHLTLQPGSSKLSPSATAPVTAHVSDPVWRPWPM</sequence>
<evidence type="ECO:0000313" key="10">
    <source>
        <dbReference type="Proteomes" id="UP000822369"/>
    </source>
</evidence>
<feature type="region of interest" description="Disordered" evidence="6">
    <location>
        <begin position="1"/>
        <end position="24"/>
    </location>
</feature>
<dbReference type="Pfam" id="PF00010">
    <property type="entry name" value="HLH"/>
    <property type="match status" value="1"/>
</dbReference>
<comment type="subcellular location">
    <subcellularLocation>
        <location evidence="1">Nucleus</location>
    </subcellularLocation>
</comment>
<dbReference type="SMART" id="SM00353">
    <property type="entry name" value="HLH"/>
    <property type="match status" value="1"/>
</dbReference>
<dbReference type="EMBL" id="JAAVVJ010000002">
    <property type="protein sequence ID" value="KAF7227784.1"/>
    <property type="molecule type" value="Genomic_DNA"/>
</dbReference>
<dbReference type="GO" id="GO:0006355">
    <property type="term" value="P:regulation of DNA-templated transcription"/>
    <property type="evidence" value="ECO:0007669"/>
    <property type="project" value="InterPro"/>
</dbReference>
<dbReference type="SUPFAM" id="SSF47459">
    <property type="entry name" value="HLH, helix-loop-helix DNA-binding domain"/>
    <property type="match status" value="1"/>
</dbReference>
<dbReference type="Proteomes" id="UP000822369">
    <property type="component" value="Chromosome 2"/>
</dbReference>
<keyword evidence="5" id="KW-0539">Nucleus</keyword>
<evidence type="ECO:0000256" key="5">
    <source>
        <dbReference type="ARBA" id="ARBA00023242"/>
    </source>
</evidence>
<keyword evidence="4" id="KW-0804">Transcription</keyword>
<dbReference type="KEGG" id="nfu:107383157"/>
<dbReference type="InterPro" id="IPR036638">
    <property type="entry name" value="HLH_DNA-bd_sf"/>
</dbReference>
<evidence type="ECO:0000259" key="7">
    <source>
        <dbReference type="PROSITE" id="PS50888"/>
    </source>
</evidence>
<dbReference type="GO" id="GO:0005634">
    <property type="term" value="C:nucleus"/>
    <property type="evidence" value="ECO:0007669"/>
    <property type="project" value="UniProtKB-SubCell"/>
</dbReference>
<feature type="domain" description="Orange" evidence="8">
    <location>
        <begin position="133"/>
        <end position="165"/>
    </location>
</feature>
<dbReference type="Gene3D" id="4.10.280.10">
    <property type="entry name" value="Helix-loop-helix DNA-binding domain"/>
    <property type="match status" value="1"/>
</dbReference>